<keyword evidence="2" id="KW-1185">Reference proteome</keyword>
<reference evidence="2" key="1">
    <citation type="submission" date="2007-10" db="EMBL/GenBank/DDBJ databases">
        <title>Complete genome of Alkaliphilus oremlandii OhILAs.</title>
        <authorList>
            <person name="Copeland A."/>
            <person name="Lucas S."/>
            <person name="Lapidus A."/>
            <person name="Barry K."/>
            <person name="Detter J.C."/>
            <person name="Glavina del Rio T."/>
            <person name="Hammon N."/>
            <person name="Israni S."/>
            <person name="Dalin E."/>
            <person name="Tice H."/>
            <person name="Pitluck S."/>
            <person name="Chain P."/>
            <person name="Malfatti S."/>
            <person name="Shin M."/>
            <person name="Vergez L."/>
            <person name="Schmutz J."/>
            <person name="Larimer F."/>
            <person name="Land M."/>
            <person name="Hauser L."/>
            <person name="Kyrpides N."/>
            <person name="Mikhailova N."/>
            <person name="Stolz J.F."/>
            <person name="Dawson A."/>
            <person name="Fisher E."/>
            <person name="Crable B."/>
            <person name="Perera E."/>
            <person name="Lisak J."/>
            <person name="Ranganathan M."/>
            <person name="Basu P."/>
            <person name="Richardson P."/>
        </authorList>
    </citation>
    <scope>NUCLEOTIDE SEQUENCE [LARGE SCALE GENOMIC DNA]</scope>
    <source>
        <strain evidence="2">OhILAs</strain>
    </source>
</reference>
<evidence type="ECO:0000313" key="1">
    <source>
        <dbReference type="EMBL" id="ABW18294.1"/>
    </source>
</evidence>
<dbReference type="HOGENOM" id="CLU_2490937_0_0_9"/>
<dbReference type="EMBL" id="CP000853">
    <property type="protein sequence ID" value="ABW18294.1"/>
    <property type="molecule type" value="Genomic_DNA"/>
</dbReference>
<dbReference type="Proteomes" id="UP000000269">
    <property type="component" value="Chromosome"/>
</dbReference>
<evidence type="ECO:0000313" key="2">
    <source>
        <dbReference type="Proteomes" id="UP000000269"/>
    </source>
</evidence>
<organism evidence="1 2">
    <name type="scientific">Alkaliphilus oremlandii (strain OhILAs)</name>
    <name type="common">Clostridium oremlandii (strain OhILAs)</name>
    <dbReference type="NCBI Taxonomy" id="350688"/>
    <lineage>
        <taxon>Bacteria</taxon>
        <taxon>Bacillati</taxon>
        <taxon>Bacillota</taxon>
        <taxon>Clostridia</taxon>
        <taxon>Peptostreptococcales</taxon>
        <taxon>Natronincolaceae</taxon>
        <taxon>Alkaliphilus</taxon>
    </lineage>
</organism>
<dbReference type="KEGG" id="aoe:Clos_0740"/>
<gene>
    <name evidence="1" type="ordered locus">Clos_0740</name>
</gene>
<dbReference type="RefSeq" id="WP_012158606.1">
    <property type="nucleotide sequence ID" value="NC_009922.1"/>
</dbReference>
<dbReference type="AlphaFoldDB" id="A8MMC7"/>
<accession>A8MMC7</accession>
<proteinExistence type="predicted"/>
<protein>
    <submittedName>
        <fullName evidence="1">Uncharacterized protein</fullName>
    </submittedName>
</protein>
<name>A8MMC7_ALKOO</name>
<dbReference type="OrthoDB" id="5125543at2"/>
<sequence length="86" mass="9341">MNRKKGLNRFMCLLLTIVFLLPTGTIINAFSTSVGINKYEMNAEQIIIQKCIITDNGEVQVQASIPIGGNWCGPAYGSGPPIDLLD</sequence>